<name>A0A1X3CWH5_9NEIS</name>
<evidence type="ECO:0000313" key="6">
    <source>
        <dbReference type="Proteomes" id="UP000279284"/>
    </source>
</evidence>
<dbReference type="InterPro" id="IPR036779">
    <property type="entry name" value="LysM_dom_sf"/>
</dbReference>
<dbReference type="AlphaFoldDB" id="A0A1X3CWH5"/>
<feature type="signal peptide" evidence="3">
    <location>
        <begin position="1"/>
        <end position="27"/>
    </location>
</feature>
<organism evidence="5 6">
    <name type="scientific">Neisseria canis</name>
    <dbReference type="NCBI Taxonomy" id="493"/>
    <lineage>
        <taxon>Bacteria</taxon>
        <taxon>Pseudomonadati</taxon>
        <taxon>Pseudomonadota</taxon>
        <taxon>Betaproteobacteria</taxon>
        <taxon>Neisseriales</taxon>
        <taxon>Neisseriaceae</taxon>
        <taxon>Neisseria</taxon>
    </lineage>
</organism>
<proteinExistence type="inferred from homology"/>
<dbReference type="InterPro" id="IPR011055">
    <property type="entry name" value="Dup_hybrid_motif"/>
</dbReference>
<dbReference type="PANTHER" id="PTHR21666">
    <property type="entry name" value="PEPTIDASE-RELATED"/>
    <property type="match status" value="1"/>
</dbReference>
<gene>
    <name evidence="5" type="primary">nlpD_2</name>
    <name evidence="5" type="ORF">NCTC10296_01721</name>
</gene>
<dbReference type="InterPro" id="IPR018392">
    <property type="entry name" value="LysM"/>
</dbReference>
<dbReference type="EMBL" id="LR134313">
    <property type="protein sequence ID" value="VEF02296.1"/>
    <property type="molecule type" value="Genomic_DNA"/>
</dbReference>
<dbReference type="KEGG" id="nci:NCTC10296_01721"/>
<dbReference type="SUPFAM" id="SSF51261">
    <property type="entry name" value="Duplicated hybrid motif"/>
    <property type="match status" value="1"/>
</dbReference>
<evidence type="ECO:0000256" key="2">
    <source>
        <dbReference type="SAM" id="MobiDB-lite"/>
    </source>
</evidence>
<feature type="domain" description="LysM" evidence="4">
    <location>
        <begin position="101"/>
        <end position="144"/>
    </location>
</feature>
<feature type="compositionally biased region" description="Low complexity" evidence="2">
    <location>
        <begin position="37"/>
        <end position="51"/>
    </location>
</feature>
<dbReference type="CDD" id="cd00118">
    <property type="entry name" value="LysM"/>
    <property type="match status" value="1"/>
</dbReference>
<dbReference type="Pfam" id="PF01551">
    <property type="entry name" value="Peptidase_M23"/>
    <property type="match status" value="1"/>
</dbReference>
<dbReference type="PROSITE" id="PS51782">
    <property type="entry name" value="LYSM"/>
    <property type="match status" value="1"/>
</dbReference>
<dbReference type="Gene3D" id="3.10.350.10">
    <property type="entry name" value="LysM domain"/>
    <property type="match status" value="1"/>
</dbReference>
<feature type="compositionally biased region" description="Low complexity" evidence="2">
    <location>
        <begin position="157"/>
        <end position="189"/>
    </location>
</feature>
<evidence type="ECO:0000256" key="3">
    <source>
        <dbReference type="SAM" id="SignalP"/>
    </source>
</evidence>
<accession>A0A1X3CWH5</accession>
<dbReference type="STRING" id="493.BWD07_08730"/>
<reference evidence="5 6" key="1">
    <citation type="submission" date="2018-12" db="EMBL/GenBank/DDBJ databases">
        <authorList>
            <consortium name="Pathogen Informatics"/>
        </authorList>
    </citation>
    <scope>NUCLEOTIDE SEQUENCE [LARGE SCALE GENOMIC DNA]</scope>
    <source>
        <strain evidence="5 6">NCTC10296</strain>
    </source>
</reference>
<dbReference type="SMART" id="SM00257">
    <property type="entry name" value="LysM"/>
    <property type="match status" value="1"/>
</dbReference>
<evidence type="ECO:0000313" key="5">
    <source>
        <dbReference type="EMBL" id="VEF02296.1"/>
    </source>
</evidence>
<evidence type="ECO:0000259" key="4">
    <source>
        <dbReference type="PROSITE" id="PS51782"/>
    </source>
</evidence>
<evidence type="ECO:0000256" key="1">
    <source>
        <dbReference type="ARBA" id="ARBA00038420"/>
    </source>
</evidence>
<keyword evidence="3" id="KW-0732">Signal</keyword>
<feature type="compositionally biased region" description="Polar residues" evidence="2">
    <location>
        <begin position="64"/>
        <end position="74"/>
    </location>
</feature>
<dbReference type="CDD" id="cd12797">
    <property type="entry name" value="M23_peptidase"/>
    <property type="match status" value="1"/>
</dbReference>
<keyword evidence="6" id="KW-1185">Reference proteome</keyword>
<dbReference type="RefSeq" id="WP_085417049.1">
    <property type="nucleotide sequence ID" value="NZ_CAUJPY010000009.1"/>
</dbReference>
<dbReference type="InterPro" id="IPR050570">
    <property type="entry name" value="Cell_wall_metabolism_enzyme"/>
</dbReference>
<feature type="compositionally biased region" description="Polar residues" evidence="2">
    <location>
        <begin position="82"/>
        <end position="93"/>
    </location>
</feature>
<feature type="region of interest" description="Disordered" evidence="2">
    <location>
        <begin position="149"/>
        <end position="189"/>
    </location>
</feature>
<protein>
    <submittedName>
        <fullName evidence="5">Membrane peptidase</fullName>
    </submittedName>
</protein>
<dbReference type="PROSITE" id="PS51257">
    <property type="entry name" value="PROKAR_LIPOPROTEIN"/>
    <property type="match status" value="1"/>
</dbReference>
<dbReference type="Proteomes" id="UP000279284">
    <property type="component" value="Chromosome"/>
</dbReference>
<comment type="similarity">
    <text evidence="1">Belongs to the E.coli NlpD/Haemophilus LppB family.</text>
</comment>
<dbReference type="PANTHER" id="PTHR21666:SF263">
    <property type="entry name" value="MUREIN HYDROLASE ACTIVATOR NLPD"/>
    <property type="match status" value="1"/>
</dbReference>
<feature type="region of interest" description="Disordered" evidence="2">
    <location>
        <begin position="34"/>
        <end position="95"/>
    </location>
</feature>
<feature type="chain" id="PRO_5030037504" evidence="3">
    <location>
        <begin position="28"/>
        <end position="314"/>
    </location>
</feature>
<dbReference type="Gene3D" id="2.70.70.10">
    <property type="entry name" value="Glucose Permease (Domain IIA)"/>
    <property type="match status" value="1"/>
</dbReference>
<dbReference type="InterPro" id="IPR016047">
    <property type="entry name" value="M23ase_b-sheet_dom"/>
</dbReference>
<dbReference type="Pfam" id="PF01476">
    <property type="entry name" value="LysM"/>
    <property type="match status" value="1"/>
</dbReference>
<dbReference type="OrthoDB" id="9795421at2"/>
<sequence>MLKKTAIRTGSVAIVLMLGACSWTQPPAPVVQGNTGSAGSYGSEAGSAPSSNPYGATPYDPNAGGTSVVNNTPAPYTPPSQPVSSGGSYTPSNAPVDINAATHTVVRGDTVYNISKRYNITQDNLRAWNGLSDNTISVGQTLRVKPAGYTAPAGGSTVATQTTKTPAATTPTPAPAASGPATTPTVATGGTRTVEGITWQRPTSGSVITQFTASNKGVDIGGTAGQPIVAAADGRVVYAGSGLRGYGNLVIIQHTKTFLTAYGHNQSLSVKEGQTVKRGQTIAKMGNSDADRTKLHFEVRKDGKPVNPVNYVAF</sequence>
<dbReference type="GO" id="GO:0004222">
    <property type="term" value="F:metalloendopeptidase activity"/>
    <property type="evidence" value="ECO:0007669"/>
    <property type="project" value="TreeGrafter"/>
</dbReference>